<dbReference type="Proteomes" id="UP000256661">
    <property type="component" value="Unassembled WGS sequence"/>
</dbReference>
<accession>A0A3D9SS87</accession>
<dbReference type="Pfam" id="PF00149">
    <property type="entry name" value="Metallophos"/>
    <property type="match status" value="1"/>
</dbReference>
<dbReference type="AlphaFoldDB" id="A0A3D9SS87"/>
<dbReference type="Gene3D" id="3.60.21.10">
    <property type="match status" value="1"/>
</dbReference>
<comment type="caution">
    <text evidence="2">The sequence shown here is derived from an EMBL/GenBank/DDBJ whole genome shotgun (WGS) entry which is preliminary data.</text>
</comment>
<feature type="domain" description="Calcineurin-like phosphoesterase" evidence="1">
    <location>
        <begin position="15"/>
        <end position="249"/>
    </location>
</feature>
<dbReference type="InterPro" id="IPR029052">
    <property type="entry name" value="Metallo-depent_PP-like"/>
</dbReference>
<dbReference type="PANTHER" id="PTHR36492:SF2">
    <property type="entry name" value="[ACYL-CARRIER-PROTEIN] PHOSPHODIESTERASE PPTH"/>
    <property type="match status" value="1"/>
</dbReference>
<evidence type="ECO:0000313" key="3">
    <source>
        <dbReference type="Proteomes" id="UP000256661"/>
    </source>
</evidence>
<dbReference type="EMBL" id="QTTT01000001">
    <property type="protein sequence ID" value="REE95825.1"/>
    <property type="molecule type" value="Genomic_DNA"/>
</dbReference>
<dbReference type="PANTHER" id="PTHR36492">
    <property type="match status" value="1"/>
</dbReference>
<evidence type="ECO:0000259" key="1">
    <source>
        <dbReference type="Pfam" id="PF00149"/>
    </source>
</evidence>
<organism evidence="2 3">
    <name type="scientific">Thermomonospora umbrina</name>
    <dbReference type="NCBI Taxonomy" id="111806"/>
    <lineage>
        <taxon>Bacteria</taxon>
        <taxon>Bacillati</taxon>
        <taxon>Actinomycetota</taxon>
        <taxon>Actinomycetes</taxon>
        <taxon>Streptosporangiales</taxon>
        <taxon>Thermomonosporaceae</taxon>
        <taxon>Thermomonospora</taxon>
    </lineage>
</organism>
<dbReference type="SUPFAM" id="SSF56300">
    <property type="entry name" value="Metallo-dependent phosphatases"/>
    <property type="match status" value="1"/>
</dbReference>
<dbReference type="InterPro" id="IPR004843">
    <property type="entry name" value="Calcineurin-like_PHP"/>
</dbReference>
<protein>
    <submittedName>
        <fullName evidence="2">3',5'-cyclic AMP phosphodiesterase CpdA</fullName>
    </submittedName>
</protein>
<keyword evidence="3" id="KW-1185">Reference proteome</keyword>
<evidence type="ECO:0000313" key="2">
    <source>
        <dbReference type="EMBL" id="REE95825.1"/>
    </source>
</evidence>
<gene>
    <name evidence="2" type="ORF">DFJ69_1238</name>
</gene>
<proteinExistence type="predicted"/>
<dbReference type="InterPro" id="IPR052963">
    <property type="entry name" value="Pantetheine_PDE"/>
</dbReference>
<dbReference type="CDD" id="cd00838">
    <property type="entry name" value="MPP_superfamily"/>
    <property type="match status" value="1"/>
</dbReference>
<sequence length="288" mass="32956">MPARRPGGARLMAGRLYAISDLHVGYAENRAFVESLRPDSPSDWLIVAGDVSERVSDIEWTLGLLADRYETVVWVPGNHELWTTPKDPVTLRGEERYRHLVDVCRRLGVLTPEDPYPLWRGEGGPVLIVPLFVLYDYSFRAPGTSTKEESLAVAYEAGVVCTDERFLHPDPYPTRDAWCRARIEETERRLAAKEDGVRTVLVNHYPLVREPTRILRYPEFAQWCGTELTADWHLKYDAAAVIYGHLHIPRVTHHDGVRFEEVSVGYPREWRSWDGPRGPRPVFPGESE</sequence>
<dbReference type="GO" id="GO:0016787">
    <property type="term" value="F:hydrolase activity"/>
    <property type="evidence" value="ECO:0007669"/>
    <property type="project" value="InterPro"/>
</dbReference>
<name>A0A3D9SS87_9ACTN</name>
<reference evidence="2 3" key="1">
    <citation type="submission" date="2018-08" db="EMBL/GenBank/DDBJ databases">
        <title>Sequencing the genomes of 1000 actinobacteria strains.</title>
        <authorList>
            <person name="Klenk H.-P."/>
        </authorList>
    </citation>
    <scope>NUCLEOTIDE SEQUENCE [LARGE SCALE GENOMIC DNA]</scope>
    <source>
        <strain evidence="2 3">DSM 43927</strain>
    </source>
</reference>